<comment type="caution">
    <text evidence="1">The sequence shown here is derived from an EMBL/GenBank/DDBJ whole genome shotgun (WGS) entry which is preliminary data.</text>
</comment>
<name>A0A0C2J9N6_THEKT</name>
<reference evidence="1 2" key="1">
    <citation type="journal article" date="2014" name="Genome Biol. Evol.">
        <title>The genome of the myxosporean Thelohanellus kitauei shows adaptations to nutrient acquisition within its fish host.</title>
        <authorList>
            <person name="Yang Y."/>
            <person name="Xiong J."/>
            <person name="Zhou Z."/>
            <person name="Huo F."/>
            <person name="Miao W."/>
            <person name="Ran C."/>
            <person name="Liu Y."/>
            <person name="Zhang J."/>
            <person name="Feng J."/>
            <person name="Wang M."/>
            <person name="Wang M."/>
            <person name="Wang L."/>
            <person name="Yao B."/>
        </authorList>
    </citation>
    <scope>NUCLEOTIDE SEQUENCE [LARGE SCALE GENOMIC DNA]</scope>
    <source>
        <strain evidence="1">Wuqing</strain>
    </source>
</reference>
<evidence type="ECO:0000313" key="1">
    <source>
        <dbReference type="EMBL" id="KII65868.1"/>
    </source>
</evidence>
<protein>
    <submittedName>
        <fullName evidence="1">Uncharacterized protein</fullName>
    </submittedName>
</protein>
<keyword evidence="2" id="KW-1185">Reference proteome</keyword>
<dbReference type="Proteomes" id="UP000031668">
    <property type="component" value="Unassembled WGS sequence"/>
</dbReference>
<proteinExistence type="predicted"/>
<sequence>MFSTPLKFSMMVIQNVFDHVAIVVKGISPVSWRELVFKGISGYLYTIGMGPSFRILESVDMVNDETKDRELNSYVHHGSYFHQSIAENTRDKYKLRSSHTSTELPKPSEAEITPKIVSSEIIPQLSETKNIQNKSFDNNSLDDLNVMELLDMCRKIYGVDFHVDLETYLDFADCQNLNLIVKSIKEELLFLQSVLFSLRNNIN</sequence>
<organism evidence="1 2">
    <name type="scientific">Thelohanellus kitauei</name>
    <name type="common">Myxosporean</name>
    <dbReference type="NCBI Taxonomy" id="669202"/>
    <lineage>
        <taxon>Eukaryota</taxon>
        <taxon>Metazoa</taxon>
        <taxon>Cnidaria</taxon>
        <taxon>Myxozoa</taxon>
        <taxon>Myxosporea</taxon>
        <taxon>Bivalvulida</taxon>
        <taxon>Platysporina</taxon>
        <taxon>Myxobolidae</taxon>
        <taxon>Thelohanellus</taxon>
    </lineage>
</organism>
<dbReference type="AlphaFoldDB" id="A0A0C2J9N6"/>
<gene>
    <name evidence="1" type="ORF">RF11_04562</name>
</gene>
<dbReference type="EMBL" id="JWZT01003686">
    <property type="protein sequence ID" value="KII65868.1"/>
    <property type="molecule type" value="Genomic_DNA"/>
</dbReference>
<accession>A0A0C2J9N6</accession>
<evidence type="ECO:0000313" key="2">
    <source>
        <dbReference type="Proteomes" id="UP000031668"/>
    </source>
</evidence>